<dbReference type="GO" id="GO:0052689">
    <property type="term" value="F:carboxylic ester hydrolase activity"/>
    <property type="evidence" value="ECO:0007669"/>
    <property type="project" value="InterPro"/>
</dbReference>
<sequence>MIGCLFIHGFTGSPWEVEPLMEYIQENTNWTIACPVLPGHEEGGSLKGVSYTEWLDAASKALDELQRHCDTIYLIGFSMGGMIASTLAVNQPIDKLVLLSPAVFYYSPKQLSVELRALMQEMLQGKLKENALYIRYHAKIKHTPISAAMQFRKLVRNYRPHLPDISMPVFIAHGLQDGIVHYKSTQYLYDTVASKDKTALWLDGCNHLICHCENNEWLFKQVHEFLCK</sequence>
<dbReference type="RefSeq" id="WP_104850817.1">
    <property type="nucleotide sequence ID" value="NZ_PKOZ01000020.1"/>
</dbReference>
<evidence type="ECO:0000313" key="4">
    <source>
        <dbReference type="EMBL" id="PQD93832.1"/>
    </source>
</evidence>
<dbReference type="InterPro" id="IPR051044">
    <property type="entry name" value="MAG_DAG_Lipase"/>
</dbReference>
<feature type="binding site" evidence="2">
    <location>
        <position position="79"/>
    </location>
    <ligand>
        <name>substrate</name>
    </ligand>
</feature>
<feature type="binding site" evidence="2">
    <location>
        <position position="10"/>
    </location>
    <ligand>
        <name>substrate</name>
    </ligand>
</feature>
<name>A0A2S7MVK2_9BACI</name>
<feature type="domain" description="Serine aminopeptidase S33" evidence="3">
    <location>
        <begin position="5"/>
        <end position="210"/>
    </location>
</feature>
<feature type="active site" description="Nucleophile" evidence="1">
    <location>
        <position position="78"/>
    </location>
</feature>
<dbReference type="Pfam" id="PF12146">
    <property type="entry name" value="Hydrolase_4"/>
    <property type="match status" value="1"/>
</dbReference>
<dbReference type="InterPro" id="IPR012354">
    <property type="entry name" value="Esterase_lipase"/>
</dbReference>
<dbReference type="PANTHER" id="PTHR11614">
    <property type="entry name" value="PHOSPHOLIPASE-RELATED"/>
    <property type="match status" value="1"/>
</dbReference>
<evidence type="ECO:0000256" key="2">
    <source>
        <dbReference type="PIRSR" id="PIRSR017388-2"/>
    </source>
</evidence>
<keyword evidence="5" id="KW-1185">Reference proteome</keyword>
<dbReference type="InterPro" id="IPR029058">
    <property type="entry name" value="AB_hydrolase_fold"/>
</dbReference>
<dbReference type="EMBL" id="PKOZ01000020">
    <property type="protein sequence ID" value="PQD93832.1"/>
    <property type="molecule type" value="Genomic_DNA"/>
</dbReference>
<accession>A0A2S7MVK2</accession>
<proteinExistence type="predicted"/>
<gene>
    <name evidence="4" type="ORF">CYL18_17700</name>
</gene>
<comment type="caution">
    <text evidence="4">The sequence shown here is derived from an EMBL/GenBank/DDBJ whole genome shotgun (WGS) entry which is preliminary data.</text>
</comment>
<dbReference type="Proteomes" id="UP000239663">
    <property type="component" value="Unassembled WGS sequence"/>
</dbReference>
<reference evidence="4 5" key="1">
    <citation type="submission" date="2017-12" db="EMBL/GenBank/DDBJ databases">
        <title>Taxonomic description and draft genome of Pradoshia cofamensis Gen. nov., sp. nov., a thermotolerant bacillale isolated from anterior gut of earthworm Eisenia fetida.</title>
        <authorList>
            <person name="Saha T."/>
            <person name="Chakraborty R."/>
        </authorList>
    </citation>
    <scope>NUCLEOTIDE SEQUENCE [LARGE SCALE GENOMIC DNA]</scope>
    <source>
        <strain evidence="4 5">EAG3</strain>
    </source>
</reference>
<organism evidence="4 5">
    <name type="scientific">Pradoshia eiseniae</name>
    <dbReference type="NCBI Taxonomy" id="2064768"/>
    <lineage>
        <taxon>Bacteria</taxon>
        <taxon>Bacillati</taxon>
        <taxon>Bacillota</taxon>
        <taxon>Bacilli</taxon>
        <taxon>Bacillales</taxon>
        <taxon>Bacillaceae</taxon>
        <taxon>Pradoshia</taxon>
    </lineage>
</organism>
<dbReference type="PIRSF" id="PIRSF017388">
    <property type="entry name" value="Esterase_lipase"/>
    <property type="match status" value="1"/>
</dbReference>
<dbReference type="SUPFAM" id="SSF53474">
    <property type="entry name" value="alpha/beta-Hydrolases"/>
    <property type="match status" value="1"/>
</dbReference>
<feature type="active site" description="Charge relay system" evidence="1">
    <location>
        <position position="207"/>
    </location>
</feature>
<dbReference type="Gene3D" id="3.40.50.1820">
    <property type="entry name" value="alpha/beta hydrolase"/>
    <property type="match status" value="1"/>
</dbReference>
<evidence type="ECO:0000259" key="3">
    <source>
        <dbReference type="Pfam" id="PF12146"/>
    </source>
</evidence>
<evidence type="ECO:0000256" key="1">
    <source>
        <dbReference type="PIRSR" id="PIRSR017388-1"/>
    </source>
</evidence>
<dbReference type="OrthoDB" id="9786110at2"/>
<evidence type="ECO:0000313" key="5">
    <source>
        <dbReference type="Proteomes" id="UP000239663"/>
    </source>
</evidence>
<dbReference type="AlphaFoldDB" id="A0A2S7MVK2"/>
<feature type="active site" description="Charge relay system" evidence="1">
    <location>
        <position position="177"/>
    </location>
</feature>
<dbReference type="InterPro" id="IPR022742">
    <property type="entry name" value="Hydrolase_4"/>
</dbReference>
<protein>
    <submittedName>
        <fullName evidence="4">Carboxylesterase</fullName>
    </submittedName>
</protein>